<sequence length="58" mass="6812">MYSLWILRIILLLFGSVDQCCQLVAKFSTVLIVLRISNTEWMFELNGDIQLTYCLNRL</sequence>
<dbReference type="Proteomes" id="UP000198988">
    <property type="component" value="Unassembled WGS sequence"/>
</dbReference>
<accession>A0A1H6JXN4</accession>
<dbReference type="AlphaFoldDB" id="A0A1H6JXN4"/>
<name>A0A1H6JXN4_9GAMM</name>
<dbReference type="EMBL" id="CDSC02000092">
    <property type="protein sequence ID" value="SEH67386.1"/>
    <property type="molecule type" value="Genomic_DNA"/>
</dbReference>
<proteinExistence type="predicted"/>
<organism evidence="1 2">
    <name type="scientific">Bathymodiolus azoricus thioautotrophic gill symbiont</name>
    <dbReference type="NCBI Taxonomy" id="235205"/>
    <lineage>
        <taxon>Bacteria</taxon>
        <taxon>Pseudomonadati</taxon>
        <taxon>Pseudomonadota</taxon>
        <taxon>Gammaproteobacteria</taxon>
        <taxon>sulfur-oxidizing symbionts</taxon>
    </lineage>
</organism>
<protein>
    <submittedName>
        <fullName evidence="1">Uncharacterized protein</fullName>
    </submittedName>
</protein>
<gene>
    <name evidence="1" type="ORF">BAZSYMA_ACONTIG74906_1</name>
</gene>
<evidence type="ECO:0000313" key="1">
    <source>
        <dbReference type="EMBL" id="SEH67386.1"/>
    </source>
</evidence>
<evidence type="ECO:0000313" key="2">
    <source>
        <dbReference type="Proteomes" id="UP000198988"/>
    </source>
</evidence>
<reference evidence="2" key="1">
    <citation type="submission" date="2016-06" db="EMBL/GenBank/DDBJ databases">
        <authorList>
            <person name="Petersen J."/>
            <person name="Sayavedra L."/>
        </authorList>
    </citation>
    <scope>NUCLEOTIDE SEQUENCE [LARGE SCALE GENOMIC DNA]</scope>
    <source>
        <strain evidence="2">BazSymA</strain>
    </source>
</reference>